<comment type="caution">
    <text evidence="6">The sequence shown here is derived from an EMBL/GenBank/DDBJ whole genome shotgun (WGS) entry which is preliminary data.</text>
</comment>
<keyword evidence="1" id="KW-0805">Transcription regulation</keyword>
<dbReference type="RefSeq" id="WP_260220244.1">
    <property type="nucleotide sequence ID" value="NZ_JAJAGO010000011.1"/>
</dbReference>
<dbReference type="InterPro" id="IPR009057">
    <property type="entry name" value="Homeodomain-like_sf"/>
</dbReference>
<keyword evidence="7" id="KW-1185">Reference proteome</keyword>
<dbReference type="InterPro" id="IPR036271">
    <property type="entry name" value="Tet_transcr_reg_TetR-rel_C_sf"/>
</dbReference>
<dbReference type="EMBL" id="JAJAGO010000011">
    <property type="protein sequence ID" value="MCT2592920.1"/>
    <property type="molecule type" value="Genomic_DNA"/>
</dbReference>
<accession>A0ABT2JYE4</accession>
<gene>
    <name evidence="6" type="ORF">LHJ74_23905</name>
</gene>
<dbReference type="PANTHER" id="PTHR30055">
    <property type="entry name" value="HTH-TYPE TRANSCRIPTIONAL REGULATOR RUTR"/>
    <property type="match status" value="1"/>
</dbReference>
<dbReference type="PANTHER" id="PTHR30055:SF238">
    <property type="entry name" value="MYCOFACTOCIN BIOSYNTHESIS TRANSCRIPTIONAL REGULATOR MFTR-RELATED"/>
    <property type="match status" value="1"/>
</dbReference>
<reference evidence="6 7" key="1">
    <citation type="submission" date="2021-10" db="EMBL/GenBank/DDBJ databases">
        <title>Streptomyces gossypii sp. nov., isolated from soil collected from cotton field.</title>
        <authorList>
            <person name="Ge X."/>
            <person name="Chen X."/>
            <person name="Liu W."/>
        </authorList>
    </citation>
    <scope>NUCLEOTIDE SEQUENCE [LARGE SCALE GENOMIC DNA]</scope>
    <source>
        <strain evidence="6 7">N2-109</strain>
    </source>
</reference>
<dbReference type="Pfam" id="PF00440">
    <property type="entry name" value="TetR_N"/>
    <property type="match status" value="1"/>
</dbReference>
<keyword evidence="2 4" id="KW-0238">DNA-binding</keyword>
<evidence type="ECO:0000313" key="7">
    <source>
        <dbReference type="Proteomes" id="UP001156389"/>
    </source>
</evidence>
<evidence type="ECO:0000256" key="4">
    <source>
        <dbReference type="PROSITE-ProRule" id="PRU00335"/>
    </source>
</evidence>
<feature type="DNA-binding region" description="H-T-H motif" evidence="4">
    <location>
        <begin position="32"/>
        <end position="51"/>
    </location>
</feature>
<dbReference type="SUPFAM" id="SSF46689">
    <property type="entry name" value="Homeodomain-like"/>
    <property type="match status" value="1"/>
</dbReference>
<proteinExistence type="predicted"/>
<evidence type="ECO:0000256" key="1">
    <source>
        <dbReference type="ARBA" id="ARBA00023015"/>
    </source>
</evidence>
<evidence type="ECO:0000259" key="5">
    <source>
        <dbReference type="PROSITE" id="PS50977"/>
    </source>
</evidence>
<dbReference type="InterPro" id="IPR050109">
    <property type="entry name" value="HTH-type_TetR-like_transc_reg"/>
</dbReference>
<dbReference type="PROSITE" id="PS50977">
    <property type="entry name" value="HTH_TETR_2"/>
    <property type="match status" value="1"/>
</dbReference>
<name>A0ABT2JYE4_9ACTN</name>
<evidence type="ECO:0000256" key="2">
    <source>
        <dbReference type="ARBA" id="ARBA00023125"/>
    </source>
</evidence>
<dbReference type="Gene3D" id="1.10.357.10">
    <property type="entry name" value="Tetracycline Repressor, domain 2"/>
    <property type="match status" value="1"/>
</dbReference>
<evidence type="ECO:0000313" key="6">
    <source>
        <dbReference type="EMBL" id="MCT2592920.1"/>
    </source>
</evidence>
<organism evidence="6 7">
    <name type="scientific">Streptomyces gossypii</name>
    <dbReference type="NCBI Taxonomy" id="2883101"/>
    <lineage>
        <taxon>Bacteria</taxon>
        <taxon>Bacillati</taxon>
        <taxon>Actinomycetota</taxon>
        <taxon>Actinomycetes</taxon>
        <taxon>Kitasatosporales</taxon>
        <taxon>Streptomycetaceae</taxon>
        <taxon>Streptomyces</taxon>
    </lineage>
</organism>
<evidence type="ECO:0000256" key="3">
    <source>
        <dbReference type="ARBA" id="ARBA00023163"/>
    </source>
</evidence>
<dbReference type="SUPFAM" id="SSF48498">
    <property type="entry name" value="Tetracyclin repressor-like, C-terminal domain"/>
    <property type="match status" value="1"/>
</dbReference>
<dbReference type="InterPro" id="IPR001647">
    <property type="entry name" value="HTH_TetR"/>
</dbReference>
<feature type="domain" description="HTH tetR-type" evidence="5">
    <location>
        <begin position="9"/>
        <end position="69"/>
    </location>
</feature>
<protein>
    <submittedName>
        <fullName evidence="6">TetR family transcriptional regulator</fullName>
    </submittedName>
</protein>
<sequence>MSPRGVAIPDVRERLFSAAERVLAREGPGALTGRAITGEAGCAKGMLNAHFAGLDEFLAELLLDRFSRAARQAGELPARAGQADVADNLRTVTLALLSSTGPALTGLTLARPGASQRVREALRAGAPGFAAIQSSITDYLEAERRLGRVTDGTDTAAVALALIGTIHHLLMTADWSGTPDPGGQAEQLVTMLAGAATGGGA</sequence>
<keyword evidence="3" id="KW-0804">Transcription</keyword>
<dbReference type="Proteomes" id="UP001156389">
    <property type="component" value="Unassembled WGS sequence"/>
</dbReference>